<feature type="compositionally biased region" description="Low complexity" evidence="1">
    <location>
        <begin position="1"/>
        <end position="18"/>
    </location>
</feature>
<sequence length="83" mass="8464">MATRPSSSTDSDSPAAAPGTAEQPPRLGEGCLARYDLQAMTLDGGADFTAAAALWRQLQARQGDEDGVADAPDSAAEDSPQVS</sequence>
<feature type="region of interest" description="Disordered" evidence="1">
    <location>
        <begin position="1"/>
        <end position="29"/>
    </location>
</feature>
<proteinExistence type="predicted"/>
<accession>A0ABT6IMQ8</accession>
<dbReference type="EMBL" id="JAPDIQ010000014">
    <property type="protein sequence ID" value="MDH4765708.1"/>
    <property type="molecule type" value="Genomic_DNA"/>
</dbReference>
<feature type="compositionally biased region" description="Low complexity" evidence="1">
    <location>
        <begin position="69"/>
        <end position="83"/>
    </location>
</feature>
<gene>
    <name evidence="2" type="ORF">OMP44_22705</name>
</gene>
<feature type="region of interest" description="Disordered" evidence="1">
    <location>
        <begin position="60"/>
        <end position="83"/>
    </location>
</feature>
<keyword evidence="3" id="KW-1185">Reference proteome</keyword>
<evidence type="ECO:0000313" key="2">
    <source>
        <dbReference type="EMBL" id="MDH4765708.1"/>
    </source>
</evidence>
<protein>
    <submittedName>
        <fullName evidence="2">Uncharacterized protein</fullName>
    </submittedName>
</protein>
<dbReference type="RefSeq" id="WP_187981396.1">
    <property type="nucleotide sequence ID" value="NZ_JAPDIQ010000014.1"/>
</dbReference>
<reference evidence="2 3" key="1">
    <citation type="submission" date="2022-10" db="EMBL/GenBank/DDBJ databases">
        <title>A novel Pseudomonas species, isolated from Passiflora incarnata leaves.</title>
        <authorList>
            <person name="Cueva-Yesquen L.G."/>
            <person name="Fantinatti-Garboggini F."/>
        </authorList>
    </citation>
    <scope>NUCLEOTIDE SEQUENCE [LARGE SCALE GENOMIC DNA]</scope>
    <source>
        <strain evidence="2 3">CBMAI 2609</strain>
    </source>
</reference>
<dbReference type="Proteomes" id="UP001157461">
    <property type="component" value="Unassembled WGS sequence"/>
</dbReference>
<organism evidence="2 3">
    <name type="scientific">Pseudomonas flavocrustae</name>
    <dbReference type="NCBI Taxonomy" id="2991719"/>
    <lineage>
        <taxon>Bacteria</taxon>
        <taxon>Pseudomonadati</taxon>
        <taxon>Pseudomonadota</taxon>
        <taxon>Gammaproteobacteria</taxon>
        <taxon>Pseudomonadales</taxon>
        <taxon>Pseudomonadaceae</taxon>
        <taxon>Pseudomonas</taxon>
    </lineage>
</organism>
<comment type="caution">
    <text evidence="2">The sequence shown here is derived from an EMBL/GenBank/DDBJ whole genome shotgun (WGS) entry which is preliminary data.</text>
</comment>
<evidence type="ECO:0000313" key="3">
    <source>
        <dbReference type="Proteomes" id="UP001157461"/>
    </source>
</evidence>
<name>A0ABT6IMQ8_9PSED</name>
<evidence type="ECO:0000256" key="1">
    <source>
        <dbReference type="SAM" id="MobiDB-lite"/>
    </source>
</evidence>